<proteinExistence type="predicted"/>
<feature type="non-terminal residue" evidence="1">
    <location>
        <position position="66"/>
    </location>
</feature>
<reference evidence="1" key="1">
    <citation type="submission" date="2021-02" db="EMBL/GenBank/DDBJ databases">
        <authorList>
            <person name="Nowell W R."/>
        </authorList>
    </citation>
    <scope>NUCLEOTIDE SEQUENCE</scope>
</reference>
<evidence type="ECO:0000313" key="3">
    <source>
        <dbReference type="Proteomes" id="UP000681967"/>
    </source>
</evidence>
<gene>
    <name evidence="1" type="ORF">BYL167_LOCUS52696</name>
    <name evidence="2" type="ORF">GIL414_LOCUS61928</name>
</gene>
<sequence length="66" mass="6770">MRANICHEPSIASIITERQGSVKTIPKADRAASHVSATAIPTIAFAKAGASFTPSPKMPVGLGGPR</sequence>
<dbReference type="Proteomes" id="UP000681720">
    <property type="component" value="Unassembled WGS sequence"/>
</dbReference>
<dbReference type="EMBL" id="CAJOBH010171976">
    <property type="protein sequence ID" value="CAF4913901.1"/>
    <property type="molecule type" value="Genomic_DNA"/>
</dbReference>
<dbReference type="Proteomes" id="UP000681967">
    <property type="component" value="Unassembled WGS sequence"/>
</dbReference>
<protein>
    <submittedName>
        <fullName evidence="1">Uncharacterized protein</fullName>
    </submittedName>
</protein>
<comment type="caution">
    <text evidence="1">The sequence shown here is derived from an EMBL/GenBank/DDBJ whole genome shotgun (WGS) entry which is preliminary data.</text>
</comment>
<name>A0A8S3CH82_9BILA</name>
<dbReference type="EMBL" id="CAJOBJ010246018">
    <property type="protein sequence ID" value="CAF5085019.1"/>
    <property type="molecule type" value="Genomic_DNA"/>
</dbReference>
<dbReference type="AlphaFoldDB" id="A0A8S3CH82"/>
<evidence type="ECO:0000313" key="2">
    <source>
        <dbReference type="EMBL" id="CAF5085019.1"/>
    </source>
</evidence>
<evidence type="ECO:0000313" key="1">
    <source>
        <dbReference type="EMBL" id="CAF4913901.1"/>
    </source>
</evidence>
<accession>A0A8S3CH82</accession>
<organism evidence="1 3">
    <name type="scientific">Rotaria magnacalcarata</name>
    <dbReference type="NCBI Taxonomy" id="392030"/>
    <lineage>
        <taxon>Eukaryota</taxon>
        <taxon>Metazoa</taxon>
        <taxon>Spiralia</taxon>
        <taxon>Gnathifera</taxon>
        <taxon>Rotifera</taxon>
        <taxon>Eurotatoria</taxon>
        <taxon>Bdelloidea</taxon>
        <taxon>Philodinida</taxon>
        <taxon>Philodinidae</taxon>
        <taxon>Rotaria</taxon>
    </lineage>
</organism>